<feature type="compositionally biased region" description="Polar residues" evidence="3">
    <location>
        <begin position="103"/>
        <end position="123"/>
    </location>
</feature>
<dbReference type="OrthoDB" id="10259600at2759"/>
<feature type="domain" description="RRM" evidence="4">
    <location>
        <begin position="1"/>
        <end position="63"/>
    </location>
</feature>
<dbReference type="PANTHER" id="PTHR14089:SF6">
    <property type="entry name" value="PRE-MRNA-SPLICING FACTOR RBM22"/>
    <property type="match status" value="1"/>
</dbReference>
<dbReference type="SUPFAM" id="SSF54928">
    <property type="entry name" value="RNA-binding domain, RBD"/>
    <property type="match status" value="1"/>
</dbReference>
<dbReference type="InterPro" id="IPR035979">
    <property type="entry name" value="RBD_domain_sf"/>
</dbReference>
<evidence type="ECO:0000313" key="6">
    <source>
        <dbReference type="Proteomes" id="UP000886595"/>
    </source>
</evidence>
<name>A0A8X8B9Z2_BRACI</name>
<sequence length="176" mass="19875">MIGKQMKVQFCAYGGIESIIILVEKACASVTYTARGGAEKAAEELSNKLFVKGQRLKISWGRPQVPKTDPDVQYYIHPPPSQHPHQERLFYPSMDPRRMGAVISSQDSGSNTSDNREASSSSYPMPPHGHYTQQPCGGYMQRPYQQYPPYHHGPPQATHPYPILLSAIYWFHLSRN</sequence>
<evidence type="ECO:0000256" key="1">
    <source>
        <dbReference type="ARBA" id="ARBA00022884"/>
    </source>
</evidence>
<dbReference type="GO" id="GO:0000974">
    <property type="term" value="C:Prp19 complex"/>
    <property type="evidence" value="ECO:0007669"/>
    <property type="project" value="TreeGrafter"/>
</dbReference>
<keyword evidence="6" id="KW-1185">Reference proteome</keyword>
<dbReference type="InterPro" id="IPR000504">
    <property type="entry name" value="RRM_dom"/>
</dbReference>
<accession>A0A8X8B9Z2</accession>
<dbReference type="GO" id="GO:0071006">
    <property type="term" value="C:U2-type catalytic step 1 spliceosome"/>
    <property type="evidence" value="ECO:0007669"/>
    <property type="project" value="TreeGrafter"/>
</dbReference>
<protein>
    <recommendedName>
        <fullName evidence="4">RRM domain-containing protein</fullName>
    </recommendedName>
</protein>
<dbReference type="Proteomes" id="UP000886595">
    <property type="component" value="Unassembled WGS sequence"/>
</dbReference>
<evidence type="ECO:0000256" key="2">
    <source>
        <dbReference type="PROSITE-ProRule" id="PRU00176"/>
    </source>
</evidence>
<feature type="region of interest" description="Disordered" evidence="3">
    <location>
        <begin position="100"/>
        <end position="133"/>
    </location>
</feature>
<dbReference type="GO" id="GO:0036002">
    <property type="term" value="F:pre-mRNA binding"/>
    <property type="evidence" value="ECO:0007669"/>
    <property type="project" value="TreeGrafter"/>
</dbReference>
<dbReference type="InterPro" id="IPR012677">
    <property type="entry name" value="Nucleotide-bd_a/b_plait_sf"/>
</dbReference>
<dbReference type="AlphaFoldDB" id="A0A8X8B9Z2"/>
<reference evidence="5 6" key="1">
    <citation type="submission" date="2020-02" db="EMBL/GenBank/DDBJ databases">
        <authorList>
            <person name="Ma Q."/>
            <person name="Huang Y."/>
            <person name="Song X."/>
            <person name="Pei D."/>
        </authorList>
    </citation>
    <scope>NUCLEOTIDE SEQUENCE [LARGE SCALE GENOMIC DNA]</scope>
    <source>
        <strain evidence="5">Sxm20200214</strain>
        <tissue evidence="5">Leaf</tissue>
    </source>
</reference>
<evidence type="ECO:0000313" key="5">
    <source>
        <dbReference type="EMBL" id="KAG2327535.1"/>
    </source>
</evidence>
<dbReference type="GO" id="GO:0071007">
    <property type="term" value="C:U2-type catalytic step 2 spliceosome"/>
    <property type="evidence" value="ECO:0007669"/>
    <property type="project" value="TreeGrafter"/>
</dbReference>
<organism evidence="5 6">
    <name type="scientific">Brassica carinata</name>
    <name type="common">Ethiopian mustard</name>
    <name type="synonym">Abyssinian cabbage</name>
    <dbReference type="NCBI Taxonomy" id="52824"/>
    <lineage>
        <taxon>Eukaryota</taxon>
        <taxon>Viridiplantae</taxon>
        <taxon>Streptophyta</taxon>
        <taxon>Embryophyta</taxon>
        <taxon>Tracheophyta</taxon>
        <taxon>Spermatophyta</taxon>
        <taxon>Magnoliopsida</taxon>
        <taxon>eudicotyledons</taxon>
        <taxon>Gunneridae</taxon>
        <taxon>Pentapetalae</taxon>
        <taxon>rosids</taxon>
        <taxon>malvids</taxon>
        <taxon>Brassicales</taxon>
        <taxon>Brassicaceae</taxon>
        <taxon>Brassiceae</taxon>
        <taxon>Brassica</taxon>
    </lineage>
</organism>
<proteinExistence type="predicted"/>
<comment type="caution">
    <text evidence="5">The sequence shown here is derived from an EMBL/GenBank/DDBJ whole genome shotgun (WGS) entry which is preliminary data.</text>
</comment>
<dbReference type="GO" id="GO:0017070">
    <property type="term" value="F:U6 snRNA binding"/>
    <property type="evidence" value="ECO:0007669"/>
    <property type="project" value="TreeGrafter"/>
</dbReference>
<keyword evidence="1 2" id="KW-0694">RNA-binding</keyword>
<dbReference type="Gene3D" id="3.30.70.330">
    <property type="match status" value="1"/>
</dbReference>
<evidence type="ECO:0000256" key="3">
    <source>
        <dbReference type="SAM" id="MobiDB-lite"/>
    </source>
</evidence>
<evidence type="ECO:0000259" key="4">
    <source>
        <dbReference type="PROSITE" id="PS50102"/>
    </source>
</evidence>
<dbReference type="EMBL" id="JAAMPC010000002">
    <property type="protein sequence ID" value="KAG2327535.1"/>
    <property type="molecule type" value="Genomic_DNA"/>
</dbReference>
<dbReference type="InterPro" id="IPR039171">
    <property type="entry name" value="Cwc2/Slt11"/>
</dbReference>
<dbReference type="PROSITE" id="PS50102">
    <property type="entry name" value="RRM"/>
    <property type="match status" value="1"/>
</dbReference>
<gene>
    <name evidence="5" type="ORF">Bca52824_010263</name>
</gene>
<dbReference type="PANTHER" id="PTHR14089">
    <property type="entry name" value="PRE-MRNA-SPLICING FACTOR RBM22"/>
    <property type="match status" value="1"/>
</dbReference>